<evidence type="ECO:0000313" key="8">
    <source>
        <dbReference type="Proteomes" id="UP000811545"/>
    </source>
</evidence>
<dbReference type="InterPro" id="IPR042177">
    <property type="entry name" value="Cell/Rod_1"/>
</dbReference>
<proteinExistence type="inferred from homology"/>
<dbReference type="PANTHER" id="PTHR34138">
    <property type="entry name" value="CELL SHAPE-DETERMINING PROTEIN MREC"/>
    <property type="match status" value="1"/>
</dbReference>
<keyword evidence="5" id="KW-0175">Coiled coil</keyword>
<protein>
    <recommendedName>
        <fullName evidence="2">Cell shape-determining protein MreC</fullName>
    </recommendedName>
    <alternativeName>
        <fullName evidence="4">Cell shape protein MreC</fullName>
    </alternativeName>
</protein>
<feature type="coiled-coil region" evidence="5">
    <location>
        <begin position="74"/>
        <end position="101"/>
    </location>
</feature>
<gene>
    <name evidence="7" type="primary">mreC</name>
    <name evidence="7" type="ORF">DDT42_00111</name>
</gene>
<dbReference type="Pfam" id="PF04085">
    <property type="entry name" value="MreC"/>
    <property type="match status" value="1"/>
</dbReference>
<evidence type="ECO:0000256" key="4">
    <source>
        <dbReference type="ARBA" id="ARBA00032089"/>
    </source>
</evidence>
<dbReference type="EMBL" id="QLTW01000003">
    <property type="protein sequence ID" value="MBT9144279.1"/>
    <property type="molecule type" value="Genomic_DNA"/>
</dbReference>
<evidence type="ECO:0000256" key="3">
    <source>
        <dbReference type="ARBA" id="ARBA00022960"/>
    </source>
</evidence>
<sequence length="265" mass="28723">MSKTILQVFLLLLVVIVLSITPPGGKPLFTVIGGSIIDSTRGLISFWWNLGRAIEDWGGAIINFENVLRERADYKENLQLIKTLNLQIERLRAENKVLRDLWKIKELPINLNFIGARVIGTDFSIFSPSLILDRGARDGVVEGLTLLYGGGVAGKVVRVFETTSLAVLTNNEDFAIGGMVDPGGEMGVVRGGKENLNMEFLSLNLQIQVGQLVVSSSREGIFGLPIGKIKSVDVVGKITPSAKVEPLVNPAGGRFFLIVLGVNPD</sequence>
<dbReference type="InterPro" id="IPR042175">
    <property type="entry name" value="Cell/Rod_MreC_2"/>
</dbReference>
<evidence type="ECO:0000313" key="7">
    <source>
        <dbReference type="EMBL" id="MBT9144279.1"/>
    </source>
</evidence>
<dbReference type="Proteomes" id="UP000811545">
    <property type="component" value="Unassembled WGS sequence"/>
</dbReference>
<dbReference type="InterPro" id="IPR055342">
    <property type="entry name" value="MreC_beta-barrel_core"/>
</dbReference>
<organism evidence="7 8">
    <name type="scientific">Psychracetigena formicireducens</name>
    <dbReference type="NCBI Taxonomy" id="2986056"/>
    <lineage>
        <taxon>Bacteria</taxon>
        <taxon>Bacillati</taxon>
        <taxon>Candidatus Lithacetigenota</taxon>
        <taxon>Candidatus Psychracetigena</taxon>
    </lineage>
</organism>
<comment type="caution">
    <text evidence="7">The sequence shown here is derived from an EMBL/GenBank/DDBJ whole genome shotgun (WGS) entry which is preliminary data.</text>
</comment>
<dbReference type="Gene3D" id="2.40.10.340">
    <property type="entry name" value="Rod shape-determining protein MreC, domain 1"/>
    <property type="match status" value="1"/>
</dbReference>
<dbReference type="GO" id="GO:0005886">
    <property type="term" value="C:plasma membrane"/>
    <property type="evidence" value="ECO:0007669"/>
    <property type="project" value="TreeGrafter"/>
</dbReference>
<evidence type="ECO:0000256" key="2">
    <source>
        <dbReference type="ARBA" id="ARBA00013855"/>
    </source>
</evidence>
<name>A0A9E2BJK6_PSYF1</name>
<dbReference type="AlphaFoldDB" id="A0A9E2BJK6"/>
<keyword evidence="3" id="KW-0133">Cell shape</keyword>
<reference evidence="7 8" key="1">
    <citation type="journal article" date="2021" name="bioRxiv">
        <title>Unique metabolic strategies in Hadean analogues reveal hints for primordial physiology.</title>
        <authorList>
            <person name="Nobu M.K."/>
            <person name="Nakai R."/>
            <person name="Tamazawa S."/>
            <person name="Mori H."/>
            <person name="Toyoda A."/>
            <person name="Ijiri A."/>
            <person name="Suzuki S."/>
            <person name="Kurokawa K."/>
            <person name="Kamagata Y."/>
            <person name="Tamaki H."/>
        </authorList>
    </citation>
    <scope>NUCLEOTIDE SEQUENCE [LARGE SCALE GENOMIC DNA]</scope>
    <source>
        <strain evidence="7">BS525</strain>
    </source>
</reference>
<accession>A0A9E2BJK6</accession>
<dbReference type="InterPro" id="IPR007221">
    <property type="entry name" value="MreC"/>
</dbReference>
<feature type="domain" description="Rod shape-determining protein MreC beta-barrel core" evidence="6">
    <location>
        <begin position="118"/>
        <end position="255"/>
    </location>
</feature>
<evidence type="ECO:0000256" key="1">
    <source>
        <dbReference type="ARBA" id="ARBA00009369"/>
    </source>
</evidence>
<comment type="similarity">
    <text evidence="1">Belongs to the MreC family.</text>
</comment>
<dbReference type="GO" id="GO:0008360">
    <property type="term" value="P:regulation of cell shape"/>
    <property type="evidence" value="ECO:0007669"/>
    <property type="project" value="UniProtKB-KW"/>
</dbReference>
<dbReference type="PANTHER" id="PTHR34138:SF1">
    <property type="entry name" value="CELL SHAPE-DETERMINING PROTEIN MREC"/>
    <property type="match status" value="1"/>
</dbReference>
<evidence type="ECO:0000256" key="5">
    <source>
        <dbReference type="SAM" id="Coils"/>
    </source>
</evidence>
<dbReference type="Gene3D" id="2.40.10.350">
    <property type="entry name" value="Rod shape-determining protein MreC, domain 2"/>
    <property type="match status" value="1"/>
</dbReference>
<evidence type="ECO:0000259" key="6">
    <source>
        <dbReference type="Pfam" id="PF04085"/>
    </source>
</evidence>